<name>A0A9D2E3M7_9FIRM</name>
<dbReference type="GO" id="GO:0016787">
    <property type="term" value="F:hydrolase activity"/>
    <property type="evidence" value="ECO:0007669"/>
    <property type="project" value="UniProtKB-KW"/>
</dbReference>
<dbReference type="InterPro" id="IPR029058">
    <property type="entry name" value="AB_hydrolase_fold"/>
</dbReference>
<reference evidence="1" key="1">
    <citation type="journal article" date="2021" name="PeerJ">
        <title>Extensive microbial diversity within the chicken gut microbiome revealed by metagenomics and culture.</title>
        <authorList>
            <person name="Gilroy R."/>
            <person name="Ravi A."/>
            <person name="Getino M."/>
            <person name="Pursley I."/>
            <person name="Horton D.L."/>
            <person name="Alikhan N.F."/>
            <person name="Baker D."/>
            <person name="Gharbi K."/>
            <person name="Hall N."/>
            <person name="Watson M."/>
            <person name="Adriaenssens E.M."/>
            <person name="Foster-Nyarko E."/>
            <person name="Jarju S."/>
            <person name="Secka A."/>
            <person name="Antonio M."/>
            <person name="Oren A."/>
            <person name="Chaudhuri R.R."/>
            <person name="La Ragione R."/>
            <person name="Hildebrand F."/>
            <person name="Pallen M.J."/>
        </authorList>
    </citation>
    <scope>NUCLEOTIDE SEQUENCE</scope>
    <source>
        <strain evidence="1">ChiGjej4B4-18154</strain>
    </source>
</reference>
<dbReference type="Gene3D" id="3.40.50.1820">
    <property type="entry name" value="alpha/beta hydrolase"/>
    <property type="match status" value="1"/>
</dbReference>
<sequence length="224" mass="24633">MRTFVSGGKTVTVFPSGVPDAPVVYLNTFGDEGQKVFEALAFCGCPPLSLVAVSGLDWNHDMVPWDCPAVFKNAESFTGGADESLRLLAGEILPGAERELAGAPRWRGIAGYSLAGLFALYALYKSDVFSRAASVSGSLWFPGFREYVFTHEPKRRPDRVYFSVGDRESKTKNPVLQTVQENTEAICRLYRDRGICTTFRLNPGGHHEHPAQRTAAGIQWLSIE</sequence>
<organism evidence="1 2">
    <name type="scientific">Candidatus Allofournierella merdipullorum</name>
    <dbReference type="NCBI Taxonomy" id="2838595"/>
    <lineage>
        <taxon>Bacteria</taxon>
        <taxon>Bacillati</taxon>
        <taxon>Bacillota</taxon>
        <taxon>Clostridia</taxon>
        <taxon>Eubacteriales</taxon>
        <taxon>Oscillospiraceae</taxon>
        <taxon>Allofournierella</taxon>
    </lineage>
</organism>
<accession>A0A9D2E3M7</accession>
<keyword evidence="1" id="KW-0378">Hydrolase</keyword>
<comment type="caution">
    <text evidence="1">The sequence shown here is derived from an EMBL/GenBank/DDBJ whole genome shotgun (WGS) entry which is preliminary data.</text>
</comment>
<evidence type="ECO:0000313" key="1">
    <source>
        <dbReference type="EMBL" id="HIZ30374.1"/>
    </source>
</evidence>
<dbReference type="Pfam" id="PF00756">
    <property type="entry name" value="Esterase"/>
    <property type="match status" value="1"/>
</dbReference>
<reference evidence="1" key="2">
    <citation type="submission" date="2021-04" db="EMBL/GenBank/DDBJ databases">
        <authorList>
            <person name="Gilroy R."/>
        </authorList>
    </citation>
    <scope>NUCLEOTIDE SEQUENCE</scope>
    <source>
        <strain evidence="1">ChiGjej4B4-18154</strain>
    </source>
</reference>
<dbReference type="PANTHER" id="PTHR48098:SF6">
    <property type="entry name" value="FERRI-BACILLIBACTIN ESTERASE BESA"/>
    <property type="match status" value="1"/>
</dbReference>
<dbReference type="PANTHER" id="PTHR48098">
    <property type="entry name" value="ENTEROCHELIN ESTERASE-RELATED"/>
    <property type="match status" value="1"/>
</dbReference>
<dbReference type="Proteomes" id="UP000824035">
    <property type="component" value="Unassembled WGS sequence"/>
</dbReference>
<evidence type="ECO:0000313" key="2">
    <source>
        <dbReference type="Proteomes" id="UP000824035"/>
    </source>
</evidence>
<protein>
    <submittedName>
        <fullName evidence="1">Alpha/beta hydrolase</fullName>
    </submittedName>
</protein>
<gene>
    <name evidence="1" type="ORF">H9813_03955</name>
</gene>
<proteinExistence type="predicted"/>
<dbReference type="AlphaFoldDB" id="A0A9D2E3M7"/>
<dbReference type="EMBL" id="DXBV01000035">
    <property type="protein sequence ID" value="HIZ30374.1"/>
    <property type="molecule type" value="Genomic_DNA"/>
</dbReference>
<dbReference type="SUPFAM" id="SSF53474">
    <property type="entry name" value="alpha/beta-Hydrolases"/>
    <property type="match status" value="1"/>
</dbReference>
<dbReference type="InterPro" id="IPR050583">
    <property type="entry name" value="Mycobacterial_A85_antigen"/>
</dbReference>
<dbReference type="InterPro" id="IPR000801">
    <property type="entry name" value="Esterase-like"/>
</dbReference>